<protein>
    <submittedName>
        <fullName evidence="4">Cytochrome c family protein</fullName>
    </submittedName>
</protein>
<dbReference type="NCBIfam" id="TIGR01905">
    <property type="entry name" value="paired_CXXCH_1"/>
    <property type="match status" value="2"/>
</dbReference>
<dbReference type="Proteomes" id="UP000063234">
    <property type="component" value="Chromosome"/>
</dbReference>
<feature type="domain" description="Doubled CXXCH motif" evidence="2">
    <location>
        <begin position="219"/>
        <end position="262"/>
    </location>
</feature>
<feature type="domain" description="Doubled CXXCH motif" evidence="2">
    <location>
        <begin position="269"/>
        <end position="304"/>
    </location>
</feature>
<dbReference type="Gene3D" id="1.10.1130.10">
    <property type="entry name" value="Flavocytochrome C3, Chain A"/>
    <property type="match status" value="1"/>
</dbReference>
<name>A0A0S3QSW2_THET7</name>
<dbReference type="InterPro" id="IPR053875">
    <property type="entry name" value="Cytochrom_c_NrfB-like_dom"/>
</dbReference>
<dbReference type="PANTHER" id="PTHR35038:SF6">
    <property type="entry name" value="SURFACE LOCALIZED DECAHEME CYTOCHROME C LIPOPROTEIN"/>
    <property type="match status" value="1"/>
</dbReference>
<accession>A0A0S3QSW2</accession>
<dbReference type="InterPro" id="IPR010177">
    <property type="entry name" value="Paired_CXXCH_1"/>
</dbReference>
<sequence>MIGILALGSREGKSKKPVGGIGMSRKFSLFLSLCFLMFLVVGCYNAEQFKKNVDRERLPKFAEGATYVGSEACADCHDELAEKFKDNIHAKIADFETKPSMVAKGCEACHGPASKHVEEEDPAFIVNPAKVKPEEANAICLQCHSSGELMDWHGSEHDLNNVACISCHTIHGGQDKVAARDKLGFRHKYQGDKLLKKPEPELCFTCHKDVMAQTRLPNHHPVKEGKLVCSDCHNPHGSEVSPLLRTDETKNELCLQCHQDKSGPYTFEHAPVVEDCTICHKPHGSVADNLLKQNEPYLCIQCHGLHFHSAIAPDTKYLQEHNATGAPITTMPEAHSMQKIMTTKCTECHSAIHGSDLPSLATPGGGSRLTR</sequence>
<dbReference type="EMBL" id="AP013035">
    <property type="protein sequence ID" value="BAT71419.1"/>
    <property type="molecule type" value="Genomic_DNA"/>
</dbReference>
<dbReference type="AlphaFoldDB" id="A0A0S3QSW2"/>
<gene>
    <name evidence="4" type="ORF">TST_0613</name>
</gene>
<organism evidence="4 5">
    <name type="scientific">Thermosulfidibacter takaii (strain DSM 17441 / JCM 13301 / NBRC 103674 / ABI70S6)</name>
    <dbReference type="NCBI Taxonomy" id="1298851"/>
    <lineage>
        <taxon>Bacteria</taxon>
        <taxon>Pseudomonadati</taxon>
        <taxon>Thermosulfidibacterota</taxon>
        <taxon>Thermosulfidibacteria</taxon>
        <taxon>Thermosulfidibacterales</taxon>
        <taxon>Thermosulfidibacteraceae</taxon>
    </lineage>
</organism>
<dbReference type="PANTHER" id="PTHR35038">
    <property type="entry name" value="DISSIMILATORY SULFITE REDUCTASE SIRA"/>
    <property type="match status" value="1"/>
</dbReference>
<dbReference type="GO" id="GO:0016491">
    <property type="term" value="F:oxidoreductase activity"/>
    <property type="evidence" value="ECO:0007669"/>
    <property type="project" value="TreeGrafter"/>
</dbReference>
<evidence type="ECO:0000259" key="3">
    <source>
        <dbReference type="Pfam" id="PF22678"/>
    </source>
</evidence>
<keyword evidence="1" id="KW-0732">Signal</keyword>
<dbReference type="Pfam" id="PF09699">
    <property type="entry name" value="Paired_CXXCH_1"/>
    <property type="match status" value="3"/>
</dbReference>
<keyword evidence="5" id="KW-1185">Reference proteome</keyword>
<evidence type="ECO:0000259" key="2">
    <source>
        <dbReference type="Pfam" id="PF09699"/>
    </source>
</evidence>
<dbReference type="Pfam" id="PF22678">
    <property type="entry name" value="Cytochrom_c_NrfB-like"/>
    <property type="match status" value="1"/>
</dbReference>
<dbReference type="KEGG" id="ttk:TST_0613"/>
<evidence type="ECO:0000313" key="4">
    <source>
        <dbReference type="EMBL" id="BAT71419.1"/>
    </source>
</evidence>
<feature type="domain" description="Doubled CXXCH motif" evidence="2">
    <location>
        <begin position="187"/>
        <end position="211"/>
    </location>
</feature>
<dbReference type="InterPro" id="IPR051829">
    <property type="entry name" value="Multiheme_Cytochr_ET"/>
</dbReference>
<evidence type="ECO:0000256" key="1">
    <source>
        <dbReference type="ARBA" id="ARBA00022729"/>
    </source>
</evidence>
<dbReference type="InterPro" id="IPR036280">
    <property type="entry name" value="Multihaem_cyt_sf"/>
</dbReference>
<dbReference type="STRING" id="1298851.TST_0613"/>
<dbReference type="Gene3D" id="3.90.10.10">
    <property type="entry name" value="Cytochrome C3"/>
    <property type="match status" value="1"/>
</dbReference>
<dbReference type="SUPFAM" id="SSF48695">
    <property type="entry name" value="Multiheme cytochromes"/>
    <property type="match status" value="1"/>
</dbReference>
<evidence type="ECO:0000313" key="5">
    <source>
        <dbReference type="Proteomes" id="UP000063234"/>
    </source>
</evidence>
<proteinExistence type="predicted"/>
<feature type="domain" description="Cytochrome c-type protein NrfB-like" evidence="3">
    <location>
        <begin position="106"/>
        <end position="180"/>
    </location>
</feature>
<dbReference type="NCBIfam" id="NF041028">
    <property type="entry name" value="decahem_GSU2203"/>
    <property type="match status" value="1"/>
</dbReference>
<reference evidence="5" key="1">
    <citation type="journal article" date="2018" name="Science">
        <title>A primordial and reversible TCA cycle in a facultatively chemolithoautotrophic thermophile.</title>
        <authorList>
            <person name="Nunoura T."/>
            <person name="Chikaraishi Y."/>
            <person name="Izaki R."/>
            <person name="Suwa T."/>
            <person name="Sato T."/>
            <person name="Harada T."/>
            <person name="Mori K."/>
            <person name="Kato Y."/>
            <person name="Miyazaki M."/>
            <person name="Shimamura S."/>
            <person name="Yanagawa K."/>
            <person name="Shuto A."/>
            <person name="Ohkouchi N."/>
            <person name="Fujita N."/>
            <person name="Takaki Y."/>
            <person name="Atomi H."/>
            <person name="Takai K."/>
        </authorList>
    </citation>
    <scope>NUCLEOTIDE SEQUENCE [LARGE SCALE GENOMIC DNA]</scope>
    <source>
        <strain evidence="5">DSM 17441 / JCM 13301 / NBRC 103674 / ABI70S6</strain>
    </source>
</reference>